<evidence type="ECO:0000313" key="2">
    <source>
        <dbReference type="Proteomes" id="UP000324222"/>
    </source>
</evidence>
<reference evidence="1 2" key="1">
    <citation type="submission" date="2019-05" db="EMBL/GenBank/DDBJ databases">
        <title>Another draft genome of Portunus trituberculatus and its Hox gene families provides insights of decapod evolution.</title>
        <authorList>
            <person name="Jeong J.-H."/>
            <person name="Song I."/>
            <person name="Kim S."/>
            <person name="Choi T."/>
            <person name="Kim D."/>
            <person name="Ryu S."/>
            <person name="Kim W."/>
        </authorList>
    </citation>
    <scope>NUCLEOTIDE SEQUENCE [LARGE SCALE GENOMIC DNA]</scope>
    <source>
        <tissue evidence="1">Muscle</tissue>
    </source>
</reference>
<evidence type="ECO:0000313" key="1">
    <source>
        <dbReference type="EMBL" id="MPC22727.1"/>
    </source>
</evidence>
<protein>
    <submittedName>
        <fullName evidence="1">Uncharacterized protein</fullName>
    </submittedName>
</protein>
<dbReference type="Proteomes" id="UP000324222">
    <property type="component" value="Unassembled WGS sequence"/>
</dbReference>
<accession>A0A5B7DNN0</accession>
<organism evidence="1 2">
    <name type="scientific">Portunus trituberculatus</name>
    <name type="common">Swimming crab</name>
    <name type="synonym">Neptunus trituberculatus</name>
    <dbReference type="NCBI Taxonomy" id="210409"/>
    <lineage>
        <taxon>Eukaryota</taxon>
        <taxon>Metazoa</taxon>
        <taxon>Ecdysozoa</taxon>
        <taxon>Arthropoda</taxon>
        <taxon>Crustacea</taxon>
        <taxon>Multicrustacea</taxon>
        <taxon>Malacostraca</taxon>
        <taxon>Eumalacostraca</taxon>
        <taxon>Eucarida</taxon>
        <taxon>Decapoda</taxon>
        <taxon>Pleocyemata</taxon>
        <taxon>Brachyura</taxon>
        <taxon>Eubrachyura</taxon>
        <taxon>Portunoidea</taxon>
        <taxon>Portunidae</taxon>
        <taxon>Portuninae</taxon>
        <taxon>Portunus</taxon>
    </lineage>
</organism>
<gene>
    <name evidence="1" type="ORF">E2C01_015747</name>
</gene>
<sequence>MWRFSQALIVEFERMVPISIFHTGITVSPVGVCGLNGLDGKGQVGLKGLFRLIQAPQEFEHFLECRFGRKYFGELLDKAWLLLCHFEHKICHQSIISDVIRVHLRSRRGPYRLRVFIFLRLRSHDESVIEKYNHVTNNRPYHNGATRPGHLIVVHGASHVIHDDDVHELGIAVHGVRQVDIFVEAGDCFTHVVEVIHAD</sequence>
<name>A0A5B7DNN0_PORTR</name>
<comment type="caution">
    <text evidence="1">The sequence shown here is derived from an EMBL/GenBank/DDBJ whole genome shotgun (WGS) entry which is preliminary data.</text>
</comment>
<keyword evidence="2" id="KW-1185">Reference proteome</keyword>
<dbReference type="EMBL" id="VSRR010001118">
    <property type="protein sequence ID" value="MPC22727.1"/>
    <property type="molecule type" value="Genomic_DNA"/>
</dbReference>
<proteinExistence type="predicted"/>
<dbReference type="AlphaFoldDB" id="A0A5B7DNN0"/>